<dbReference type="CDD" id="cd00732">
    <property type="entry name" value="CheW"/>
    <property type="match status" value="1"/>
</dbReference>
<dbReference type="AlphaFoldDB" id="G7Q9H5"/>
<name>G7Q9H5_9BACT</name>
<dbReference type="Proteomes" id="UP000004662">
    <property type="component" value="Chromosome"/>
</dbReference>
<dbReference type="PANTHER" id="PTHR22617:SF41">
    <property type="entry name" value="CHEMOTAXIS SIGNAL TRANSDUCTION SYSTEM ADAPTOR PROTEIN CHEW"/>
    <property type="match status" value="1"/>
</dbReference>
<dbReference type="InterPro" id="IPR036061">
    <property type="entry name" value="CheW-like_dom_sf"/>
</dbReference>
<protein>
    <submittedName>
        <fullName evidence="2">CheW protein</fullName>
    </submittedName>
</protein>
<dbReference type="SUPFAM" id="SSF50341">
    <property type="entry name" value="CheW-like"/>
    <property type="match status" value="1"/>
</dbReference>
<dbReference type="Gene3D" id="2.30.30.40">
    <property type="entry name" value="SH3 Domains"/>
    <property type="match status" value="1"/>
</dbReference>
<sequence>MADAGNTQSQRYLTLTLGGELFALDIFAVREILDYSEITRIPQTPASMRGVVNVRGNAVPVVDLGLKLGLGEVAHTIHTRIVIMEVSHDGQTALMGALADSVKEVLDLSADTMAPPPKLGASVDAGCLKGITNHGGRFILHLDMDRVFSTDEIHDLSGLLAEGGPGADAEAGALA</sequence>
<dbReference type="SMART" id="SM00260">
    <property type="entry name" value="CheW"/>
    <property type="match status" value="1"/>
</dbReference>
<dbReference type="GO" id="GO:0005829">
    <property type="term" value="C:cytosol"/>
    <property type="evidence" value="ECO:0007669"/>
    <property type="project" value="TreeGrafter"/>
</dbReference>
<dbReference type="InterPro" id="IPR002545">
    <property type="entry name" value="CheW-lke_dom"/>
</dbReference>
<dbReference type="eggNOG" id="COG0835">
    <property type="taxonomic scope" value="Bacteria"/>
</dbReference>
<feature type="domain" description="CheW-like" evidence="1">
    <location>
        <begin position="9"/>
        <end position="153"/>
    </location>
</feature>
<reference evidence="3" key="1">
    <citation type="journal article" date="2015" name="Genome Announc.">
        <title>High-Quality Draft Genome Sequence of Desulfovibrio carbinoliphilus FW-101-2B, an Organic Acid-Oxidizing Sulfate-Reducing Bacterium Isolated from Uranium(VI)-Contaminated Groundwater.</title>
        <authorList>
            <person name="Ramsay B.D."/>
            <person name="Hwang C."/>
            <person name="Woo H.L."/>
            <person name="Carroll S.L."/>
            <person name="Lucas S."/>
            <person name="Han J."/>
            <person name="Lapidus A.L."/>
            <person name="Cheng J.F."/>
            <person name="Goodwin L.A."/>
            <person name="Pitluck S."/>
            <person name="Peters L."/>
            <person name="Chertkov O."/>
            <person name="Held B."/>
            <person name="Detter J.C."/>
            <person name="Han C.S."/>
            <person name="Tapia R."/>
            <person name="Land M.L."/>
            <person name="Hauser L.J."/>
            <person name="Kyrpides N.C."/>
            <person name="Ivanova N.N."/>
            <person name="Mikhailova N."/>
            <person name="Pagani I."/>
            <person name="Woyke T."/>
            <person name="Arkin A.P."/>
            <person name="Dehal P."/>
            <person name="Chivian D."/>
            <person name="Criddle C.S."/>
            <person name="Wu W."/>
            <person name="Chakraborty R."/>
            <person name="Hazen T.C."/>
            <person name="Fields M.W."/>
        </authorList>
    </citation>
    <scope>NUCLEOTIDE SEQUENCE [LARGE SCALE GENOMIC DNA]</scope>
    <source>
        <strain evidence="3">FW-101-2B</strain>
    </source>
</reference>
<dbReference type="OrthoDB" id="9790406at2"/>
<dbReference type="Pfam" id="PF01584">
    <property type="entry name" value="CheW"/>
    <property type="match status" value="1"/>
</dbReference>
<dbReference type="InterPro" id="IPR039315">
    <property type="entry name" value="CheW"/>
</dbReference>
<proteinExistence type="predicted"/>
<dbReference type="EMBL" id="CM001368">
    <property type="protein sequence ID" value="EHJ48615.1"/>
    <property type="molecule type" value="Genomic_DNA"/>
</dbReference>
<dbReference type="Gene3D" id="2.40.50.180">
    <property type="entry name" value="CheA-289, Domain 4"/>
    <property type="match status" value="1"/>
</dbReference>
<dbReference type="GO" id="GO:0007165">
    <property type="term" value="P:signal transduction"/>
    <property type="evidence" value="ECO:0007669"/>
    <property type="project" value="InterPro"/>
</dbReference>
<accession>G7Q9H5</accession>
<evidence type="ECO:0000259" key="1">
    <source>
        <dbReference type="PROSITE" id="PS50851"/>
    </source>
</evidence>
<dbReference type="PANTHER" id="PTHR22617">
    <property type="entry name" value="CHEMOTAXIS SENSOR HISTIDINE KINASE-RELATED"/>
    <property type="match status" value="1"/>
</dbReference>
<keyword evidence="3" id="KW-1185">Reference proteome</keyword>
<dbReference type="PROSITE" id="PS50851">
    <property type="entry name" value="CHEW"/>
    <property type="match status" value="1"/>
</dbReference>
<evidence type="ECO:0000313" key="2">
    <source>
        <dbReference type="EMBL" id="EHJ48615.1"/>
    </source>
</evidence>
<gene>
    <name evidence="2" type="ORF">DFW101_2611</name>
</gene>
<dbReference type="HOGENOM" id="CLU_048995_1_1_7"/>
<dbReference type="STRING" id="694327.DFW101_2611"/>
<evidence type="ECO:0000313" key="3">
    <source>
        <dbReference type="Proteomes" id="UP000004662"/>
    </source>
</evidence>
<dbReference type="RefSeq" id="WP_009181985.1">
    <property type="nucleotide sequence ID" value="NZ_CM001368.1"/>
</dbReference>
<dbReference type="GO" id="GO:0006935">
    <property type="term" value="P:chemotaxis"/>
    <property type="evidence" value="ECO:0007669"/>
    <property type="project" value="InterPro"/>
</dbReference>
<organism evidence="2 3">
    <name type="scientific">Solidesulfovibrio carbinoliphilus subsp. oakridgensis</name>
    <dbReference type="NCBI Taxonomy" id="694327"/>
    <lineage>
        <taxon>Bacteria</taxon>
        <taxon>Pseudomonadati</taxon>
        <taxon>Thermodesulfobacteriota</taxon>
        <taxon>Desulfovibrionia</taxon>
        <taxon>Desulfovibrionales</taxon>
        <taxon>Desulfovibrionaceae</taxon>
        <taxon>Solidesulfovibrio</taxon>
    </lineage>
</organism>